<comment type="caution">
    <text evidence="1">The sequence shown here is derived from an EMBL/GenBank/DDBJ whole genome shotgun (WGS) entry which is preliminary data.</text>
</comment>
<protein>
    <recommendedName>
        <fullName evidence="3">RNA-binding protein</fullName>
    </recommendedName>
</protein>
<keyword evidence="2" id="KW-1185">Reference proteome</keyword>
<gene>
    <name evidence="1" type="ORF">EJD98_17960</name>
</gene>
<dbReference type="Proteomes" id="UP000297792">
    <property type="component" value="Unassembled WGS sequence"/>
</dbReference>
<dbReference type="InterPro" id="IPR006311">
    <property type="entry name" value="TAT_signal"/>
</dbReference>
<proteinExistence type="predicted"/>
<dbReference type="EMBL" id="RWKA01000009">
    <property type="protein sequence ID" value="TGB41052.1"/>
    <property type="molecule type" value="Genomic_DNA"/>
</dbReference>
<sequence length="105" mass="10464">MNTPTPRSTWLRAATVALAFTALPGAIVLAAPAGTANADVCASAGRRISVGGCVNIADAVAPYVPPPAYYAPLPEDAPPPPPPPGSNVSGCIGYNGRWVHAGGCN</sequence>
<accession>A0A4Z0HTK5</accession>
<dbReference type="PROSITE" id="PS51318">
    <property type="entry name" value="TAT"/>
    <property type="match status" value="1"/>
</dbReference>
<dbReference type="AlphaFoldDB" id="A0A4Z0HTK5"/>
<organism evidence="1 2">
    <name type="scientific">Mycolicibacterium peregrinum</name>
    <name type="common">Mycobacterium peregrinum</name>
    <dbReference type="NCBI Taxonomy" id="43304"/>
    <lineage>
        <taxon>Bacteria</taxon>
        <taxon>Bacillati</taxon>
        <taxon>Actinomycetota</taxon>
        <taxon>Actinomycetes</taxon>
        <taxon>Mycobacteriales</taxon>
        <taxon>Mycobacteriaceae</taxon>
        <taxon>Mycolicibacterium</taxon>
    </lineage>
</organism>
<name>A0A4Z0HTK5_MYCPR</name>
<evidence type="ECO:0008006" key="3">
    <source>
        <dbReference type="Google" id="ProtNLM"/>
    </source>
</evidence>
<evidence type="ECO:0000313" key="2">
    <source>
        <dbReference type="Proteomes" id="UP000297792"/>
    </source>
</evidence>
<reference evidence="1 2" key="1">
    <citation type="submission" date="2018-12" db="EMBL/GenBank/DDBJ databases">
        <title>Draft genome sequences of Mycolicibacterium peregrinum isolated from a pig with lymphadenitis and from soil on the same Japanese pig farm.</title>
        <authorList>
            <person name="Komatsu T."/>
            <person name="Ohya K."/>
            <person name="Sawai K."/>
            <person name="Odoi J.O."/>
            <person name="Otsu K."/>
            <person name="Ota A."/>
            <person name="Ito T."/>
            <person name="Kawai M."/>
            <person name="Maruyama F."/>
        </authorList>
    </citation>
    <scope>NUCLEOTIDE SEQUENCE [LARGE SCALE GENOMIC DNA]</scope>
    <source>
        <strain evidence="1 2">138</strain>
    </source>
</reference>
<evidence type="ECO:0000313" key="1">
    <source>
        <dbReference type="EMBL" id="TGB41052.1"/>
    </source>
</evidence>
<dbReference type="RefSeq" id="WP_135360563.1">
    <property type="nucleotide sequence ID" value="NZ_JBLVUM010000002.1"/>
</dbReference>